<dbReference type="InterPro" id="IPR036162">
    <property type="entry name" value="Resolvase-like_N_sf"/>
</dbReference>
<dbReference type="Pfam" id="PF00239">
    <property type="entry name" value="Resolvase"/>
    <property type="match status" value="1"/>
</dbReference>
<evidence type="ECO:0000256" key="1">
    <source>
        <dbReference type="SAM" id="MobiDB-lite"/>
    </source>
</evidence>
<keyword evidence="4" id="KW-1185">Reference proteome</keyword>
<reference evidence="4" key="1">
    <citation type="journal article" date="2019" name="Int. J. Syst. Evol. Microbiol.">
        <title>The Global Catalogue of Microorganisms (GCM) 10K type strain sequencing project: providing services to taxonomists for standard genome sequencing and annotation.</title>
        <authorList>
            <consortium name="The Broad Institute Genomics Platform"/>
            <consortium name="The Broad Institute Genome Sequencing Center for Infectious Disease"/>
            <person name="Wu L."/>
            <person name="Ma J."/>
        </authorList>
    </citation>
    <scope>NUCLEOTIDE SEQUENCE [LARGE SCALE GENOMIC DNA]</scope>
    <source>
        <strain evidence="4">JCM 15442</strain>
    </source>
</reference>
<dbReference type="InterPro" id="IPR006119">
    <property type="entry name" value="Resolv_N"/>
</dbReference>
<feature type="domain" description="Resolvase/invertase-type recombinase catalytic" evidence="2">
    <location>
        <begin position="7"/>
        <end position="97"/>
    </location>
</feature>
<sequence>MNDTRGHRLGYTRVSSEDQNTVRQLDGLTFDKVFTDKVSGGNAHRPQLTALLGHAREGDTPGAGQRVDGERGTRRVRQGRLDFHWGRLGDVQTAAEC</sequence>
<proteinExistence type="predicted"/>
<dbReference type="EMBL" id="BMOL01000028">
    <property type="protein sequence ID" value="GGL93722.1"/>
    <property type="molecule type" value="Genomic_DNA"/>
</dbReference>
<dbReference type="SUPFAM" id="SSF53041">
    <property type="entry name" value="Resolvase-like"/>
    <property type="match status" value="1"/>
</dbReference>
<evidence type="ECO:0000259" key="2">
    <source>
        <dbReference type="PROSITE" id="PS51736"/>
    </source>
</evidence>
<comment type="caution">
    <text evidence="3">The sequence shown here is derived from an EMBL/GenBank/DDBJ whole genome shotgun (WGS) entry which is preliminary data.</text>
</comment>
<protein>
    <recommendedName>
        <fullName evidence="2">Resolvase/invertase-type recombinase catalytic domain-containing protein</fullName>
    </recommendedName>
</protein>
<feature type="region of interest" description="Disordered" evidence="1">
    <location>
        <begin position="55"/>
        <end position="74"/>
    </location>
</feature>
<evidence type="ECO:0000313" key="3">
    <source>
        <dbReference type="EMBL" id="GGL93722.1"/>
    </source>
</evidence>
<gene>
    <name evidence="3" type="ORF">GCM10010840_34640</name>
</gene>
<dbReference type="PROSITE" id="PS51736">
    <property type="entry name" value="RECOMBINASES_3"/>
    <property type="match status" value="1"/>
</dbReference>
<accession>A0ABQ2GFU4</accession>
<evidence type="ECO:0000313" key="4">
    <source>
        <dbReference type="Proteomes" id="UP000639973"/>
    </source>
</evidence>
<organism evidence="3 4">
    <name type="scientific">Deinococcus aerolatus</name>
    <dbReference type="NCBI Taxonomy" id="522487"/>
    <lineage>
        <taxon>Bacteria</taxon>
        <taxon>Thermotogati</taxon>
        <taxon>Deinococcota</taxon>
        <taxon>Deinococci</taxon>
        <taxon>Deinococcales</taxon>
        <taxon>Deinococcaceae</taxon>
        <taxon>Deinococcus</taxon>
    </lineage>
</organism>
<dbReference type="Gene3D" id="3.40.50.1390">
    <property type="entry name" value="Resolvase, N-terminal catalytic domain"/>
    <property type="match status" value="1"/>
</dbReference>
<dbReference type="Proteomes" id="UP000639973">
    <property type="component" value="Unassembled WGS sequence"/>
</dbReference>
<name>A0ABQ2GFU4_9DEIO</name>